<gene>
    <name evidence="2" type="ORF">A3A93_05355</name>
</gene>
<dbReference type="PANTHER" id="PTHR34293">
    <property type="entry name" value="HTH-TYPE TRANSCRIPTIONAL REGULATOR TRMBL2"/>
    <property type="match status" value="1"/>
</dbReference>
<sequence>MDELRKHLTKLGLTKDEVKVYLTALELGKCTILQLARSTYIPRTTVYLIIESLLEKKLLKQSAKGKKKIYFPATPEELLSLARKKKQEINETIASLEQETAYLSALYNKDHKKPRVLYYEGIDGIKKIYEGTLASEKILVHCMSQTAREIMGDYLEHYFERVISRMIHTFEIVSDSSQDKQYQKEYSTLRNKIITIPATYTTDTNYMIYGDKVAFITYKDSFPVAIVIDDKELSFFETIRFMMIWEKFSVKH</sequence>
<dbReference type="InterPro" id="IPR036388">
    <property type="entry name" value="WH-like_DNA-bd_sf"/>
</dbReference>
<dbReference type="InterPro" id="IPR036390">
    <property type="entry name" value="WH_DNA-bd_sf"/>
</dbReference>
<evidence type="ECO:0000259" key="1">
    <source>
        <dbReference type="Pfam" id="PF01978"/>
    </source>
</evidence>
<evidence type="ECO:0000313" key="3">
    <source>
        <dbReference type="Proteomes" id="UP000177141"/>
    </source>
</evidence>
<accession>A0A1F7IZ60</accession>
<dbReference type="Pfam" id="PF01978">
    <property type="entry name" value="TrmB"/>
    <property type="match status" value="1"/>
</dbReference>
<name>A0A1F7IZ60_9BACT</name>
<dbReference type="Gene3D" id="1.10.10.10">
    <property type="entry name" value="Winged helix-like DNA-binding domain superfamily/Winged helix DNA-binding domain"/>
    <property type="match status" value="1"/>
</dbReference>
<dbReference type="STRING" id="1802061.A3A93_05355"/>
<comment type="caution">
    <text evidence="2">The sequence shown here is derived from an EMBL/GenBank/DDBJ whole genome shotgun (WGS) entry which is preliminary data.</text>
</comment>
<dbReference type="PANTHER" id="PTHR34293:SF1">
    <property type="entry name" value="HTH-TYPE TRANSCRIPTIONAL REGULATOR TRMBL2"/>
    <property type="match status" value="1"/>
</dbReference>
<feature type="domain" description="Transcription regulator TrmB N-terminal" evidence="1">
    <location>
        <begin position="8"/>
        <end position="76"/>
    </location>
</feature>
<dbReference type="AlphaFoldDB" id="A0A1F7IZ60"/>
<evidence type="ECO:0000313" key="2">
    <source>
        <dbReference type="EMBL" id="OGK48615.1"/>
    </source>
</evidence>
<dbReference type="InterPro" id="IPR051797">
    <property type="entry name" value="TrmB-like"/>
</dbReference>
<proteinExistence type="predicted"/>
<reference evidence="2 3" key="1">
    <citation type="journal article" date="2016" name="Nat. Commun.">
        <title>Thousands of microbial genomes shed light on interconnected biogeochemical processes in an aquifer system.</title>
        <authorList>
            <person name="Anantharaman K."/>
            <person name="Brown C.T."/>
            <person name="Hug L.A."/>
            <person name="Sharon I."/>
            <person name="Castelle C.J."/>
            <person name="Probst A.J."/>
            <person name="Thomas B.C."/>
            <person name="Singh A."/>
            <person name="Wilkins M.J."/>
            <person name="Karaoz U."/>
            <person name="Brodie E.L."/>
            <person name="Williams K.H."/>
            <person name="Hubbard S.S."/>
            <person name="Banfield J.F."/>
        </authorList>
    </citation>
    <scope>NUCLEOTIDE SEQUENCE [LARGE SCALE GENOMIC DNA]</scope>
</reference>
<dbReference type="Proteomes" id="UP000177141">
    <property type="component" value="Unassembled WGS sequence"/>
</dbReference>
<organism evidence="2 3">
    <name type="scientific">Candidatus Roizmanbacteria bacterium RIFCSPLOWO2_01_FULL_38_12</name>
    <dbReference type="NCBI Taxonomy" id="1802061"/>
    <lineage>
        <taxon>Bacteria</taxon>
        <taxon>Candidatus Roizmaniibacteriota</taxon>
    </lineage>
</organism>
<dbReference type="InterPro" id="IPR002831">
    <property type="entry name" value="Tscrpt_reg_TrmB_N"/>
</dbReference>
<dbReference type="SUPFAM" id="SSF46785">
    <property type="entry name" value="Winged helix' DNA-binding domain"/>
    <property type="match status" value="1"/>
</dbReference>
<dbReference type="EMBL" id="MGAL01000012">
    <property type="protein sequence ID" value="OGK48615.1"/>
    <property type="molecule type" value="Genomic_DNA"/>
</dbReference>
<protein>
    <recommendedName>
        <fullName evidence="1">Transcription regulator TrmB N-terminal domain-containing protein</fullName>
    </recommendedName>
</protein>